<dbReference type="Pfam" id="PF01547">
    <property type="entry name" value="SBP_bac_1"/>
    <property type="match status" value="1"/>
</dbReference>
<dbReference type="Gene3D" id="3.40.190.10">
    <property type="entry name" value="Periplasmic binding protein-like II"/>
    <property type="match status" value="1"/>
</dbReference>
<keyword evidence="3" id="KW-0813">Transport</keyword>
<feature type="signal peptide" evidence="5">
    <location>
        <begin position="1"/>
        <end position="19"/>
    </location>
</feature>
<evidence type="ECO:0000313" key="7">
    <source>
        <dbReference type="Proteomes" id="UP001057134"/>
    </source>
</evidence>
<evidence type="ECO:0000256" key="1">
    <source>
        <dbReference type="ARBA" id="ARBA00004196"/>
    </source>
</evidence>
<comment type="similarity">
    <text evidence="2">Belongs to the bacterial solute-binding protein 1 family.</text>
</comment>
<dbReference type="PROSITE" id="PS51257">
    <property type="entry name" value="PROKAR_LIPOPROTEIN"/>
    <property type="match status" value="1"/>
</dbReference>
<dbReference type="InterPro" id="IPR050490">
    <property type="entry name" value="Bact_solute-bd_prot1"/>
</dbReference>
<dbReference type="Proteomes" id="UP001057134">
    <property type="component" value="Chromosome"/>
</dbReference>
<name>A0ABY4RHD4_9BACL</name>
<evidence type="ECO:0000313" key="6">
    <source>
        <dbReference type="EMBL" id="UQZ81266.1"/>
    </source>
</evidence>
<evidence type="ECO:0000256" key="5">
    <source>
        <dbReference type="SAM" id="SignalP"/>
    </source>
</evidence>
<organism evidence="6 7">
    <name type="scientific">Paenibacillus konkukensis</name>
    <dbReference type="NCBI Taxonomy" id="2020716"/>
    <lineage>
        <taxon>Bacteria</taxon>
        <taxon>Bacillati</taxon>
        <taxon>Bacillota</taxon>
        <taxon>Bacilli</taxon>
        <taxon>Bacillales</taxon>
        <taxon>Paenibacillaceae</taxon>
        <taxon>Paenibacillus</taxon>
    </lineage>
</organism>
<dbReference type="SUPFAM" id="SSF53850">
    <property type="entry name" value="Periplasmic binding protein-like II"/>
    <property type="match status" value="1"/>
</dbReference>
<dbReference type="RefSeq" id="WP_249863510.1">
    <property type="nucleotide sequence ID" value="NZ_CP027059.1"/>
</dbReference>
<feature type="chain" id="PRO_5046053911" evidence="5">
    <location>
        <begin position="20"/>
        <end position="451"/>
    </location>
</feature>
<comment type="subcellular location">
    <subcellularLocation>
        <location evidence="1">Cell envelope</location>
    </subcellularLocation>
</comment>
<proteinExistence type="inferred from homology"/>
<gene>
    <name evidence="6" type="primary">yesO_1</name>
    <name evidence="6" type="ORF">SK3146_00422</name>
</gene>
<evidence type="ECO:0000256" key="4">
    <source>
        <dbReference type="ARBA" id="ARBA00022729"/>
    </source>
</evidence>
<keyword evidence="7" id="KW-1185">Reference proteome</keyword>
<reference evidence="6" key="2">
    <citation type="journal article" date="2021" name="J Anim Sci Technol">
        <title>Complete genome sequence of Paenibacillus konkukensis sp. nov. SK3146 as a potential probiotic strain.</title>
        <authorList>
            <person name="Jung H.I."/>
            <person name="Park S."/>
            <person name="Niu K.M."/>
            <person name="Lee S.W."/>
            <person name="Kothari D."/>
            <person name="Yi K.J."/>
            <person name="Kim S.K."/>
        </authorList>
    </citation>
    <scope>NUCLEOTIDE SEQUENCE</scope>
    <source>
        <strain evidence="6">SK3146</strain>
    </source>
</reference>
<evidence type="ECO:0000256" key="2">
    <source>
        <dbReference type="ARBA" id="ARBA00008520"/>
    </source>
</evidence>
<dbReference type="InterPro" id="IPR006059">
    <property type="entry name" value="SBP"/>
</dbReference>
<sequence>MKRISLAVISGMLAVTVTACTGGSESNKGGAAVAADGKKIVTVSVLQADKFLKLAEQQYERSHPDIDIQIKEYQAAPDGGNTSMKLGMDSASFEKYVNSVNTEVLSGKGADLISLQNLPVSKYAGKKLLADLNEMMANDKAFDINQYYGNILNSTKQDGGLYAMPLSFSLNTLLGDAAAIRAAGVPIDDRQWTWDKFAEIAKQLTRDSDGDGTPDKYVMTNNPPESLLVNVLGDHYGKYVDPAKGEARFDSKEFMDLMKQIKQMYDDGLLSDEATSWGNQFFSPWSVNSLENFVLYPKSVYDDGKVYRKPGTDQGITFLSRMMFGINAKSGVKPEAWDFLKFLLSEDMQSSPDLNGFPLHRAVAEKQLGELQEKLKQGAIKLLNGAVPKPLTDEELQSVREMIAEANSFTQSDAKVNSIVGEESKSYFAGQKSAEETAKLIQNRVTTYLNE</sequence>
<evidence type="ECO:0000256" key="3">
    <source>
        <dbReference type="ARBA" id="ARBA00022448"/>
    </source>
</evidence>
<accession>A0ABY4RHD4</accession>
<keyword evidence="4 5" id="KW-0732">Signal</keyword>
<reference evidence="6" key="1">
    <citation type="submission" date="2018-02" db="EMBL/GenBank/DDBJ databases">
        <authorList>
            <person name="Kim S.-K."/>
            <person name="Jung H.-I."/>
            <person name="Lee S.-W."/>
        </authorList>
    </citation>
    <scope>NUCLEOTIDE SEQUENCE</scope>
    <source>
        <strain evidence="6">SK3146</strain>
    </source>
</reference>
<dbReference type="PANTHER" id="PTHR43649">
    <property type="entry name" value="ARABINOSE-BINDING PROTEIN-RELATED"/>
    <property type="match status" value="1"/>
</dbReference>
<protein>
    <submittedName>
        <fullName evidence="6">ABC transporter substrate-binding protein YesO</fullName>
    </submittedName>
</protein>
<dbReference type="EMBL" id="CP027059">
    <property type="protein sequence ID" value="UQZ81266.1"/>
    <property type="molecule type" value="Genomic_DNA"/>
</dbReference>
<dbReference type="PANTHER" id="PTHR43649:SF31">
    <property type="entry name" value="SN-GLYCEROL-3-PHOSPHATE-BINDING PERIPLASMIC PROTEIN UGPB"/>
    <property type="match status" value="1"/>
</dbReference>